<dbReference type="CDD" id="cd06588">
    <property type="entry name" value="PhnB_like"/>
    <property type="match status" value="1"/>
</dbReference>
<proteinExistence type="predicted"/>
<evidence type="ECO:0000313" key="3">
    <source>
        <dbReference type="Proteomes" id="UP000033163"/>
    </source>
</evidence>
<dbReference type="PATRIC" id="fig|1073571.4.peg.388"/>
<dbReference type="PANTHER" id="PTHR33990:SF1">
    <property type="entry name" value="PROTEIN YJDN"/>
    <property type="match status" value="1"/>
</dbReference>
<name>A0A0E4CU89_9BACL</name>
<evidence type="ECO:0000259" key="1">
    <source>
        <dbReference type="Pfam" id="PF00903"/>
    </source>
</evidence>
<gene>
    <name evidence="2" type="ORF">PRIO_0394</name>
</gene>
<protein>
    <recommendedName>
        <fullName evidence="1">Glyoxalase/fosfomycin resistance/dioxygenase domain-containing protein</fullName>
    </recommendedName>
</protein>
<dbReference type="EMBL" id="LN831776">
    <property type="protein sequence ID" value="CQR51647.1"/>
    <property type="molecule type" value="Genomic_DNA"/>
</dbReference>
<dbReference type="Gene3D" id="3.10.180.10">
    <property type="entry name" value="2,3-Dihydroxybiphenyl 1,2-Dioxygenase, domain 1"/>
    <property type="match status" value="1"/>
</dbReference>
<dbReference type="PANTHER" id="PTHR33990">
    <property type="entry name" value="PROTEIN YJDN-RELATED"/>
    <property type="match status" value="1"/>
</dbReference>
<dbReference type="InterPro" id="IPR028973">
    <property type="entry name" value="PhnB-like"/>
</dbReference>
<dbReference type="AlphaFoldDB" id="A0A0E4CU89"/>
<dbReference type="RefSeq" id="WP_020433480.1">
    <property type="nucleotide sequence ID" value="NZ_AGBD01001710.1"/>
</dbReference>
<dbReference type="Proteomes" id="UP000033163">
    <property type="component" value="Chromosome I"/>
</dbReference>
<feature type="domain" description="Glyoxalase/fosfomycin resistance/dioxygenase" evidence="1">
    <location>
        <begin position="5"/>
        <end position="135"/>
    </location>
</feature>
<dbReference type="SUPFAM" id="SSF54593">
    <property type="entry name" value="Glyoxalase/Bleomycin resistance protein/Dihydroxybiphenyl dioxygenase"/>
    <property type="match status" value="1"/>
</dbReference>
<evidence type="ECO:0000313" key="2">
    <source>
        <dbReference type="EMBL" id="CQR51647.1"/>
    </source>
</evidence>
<dbReference type="STRING" id="483937.AMQ84_21350"/>
<dbReference type="KEGG" id="pri:PRIO_0394"/>
<dbReference type="InterPro" id="IPR004360">
    <property type="entry name" value="Glyas_Fos-R_dOase_dom"/>
</dbReference>
<dbReference type="Pfam" id="PF00903">
    <property type="entry name" value="Glyoxalase"/>
    <property type="match status" value="1"/>
</dbReference>
<organism evidence="2 3">
    <name type="scientific">Paenibacillus riograndensis SBR5</name>
    <dbReference type="NCBI Taxonomy" id="1073571"/>
    <lineage>
        <taxon>Bacteria</taxon>
        <taxon>Bacillati</taxon>
        <taxon>Bacillota</taxon>
        <taxon>Bacilli</taxon>
        <taxon>Bacillales</taxon>
        <taxon>Paenibacillaceae</taxon>
        <taxon>Paenibacillus</taxon>
        <taxon>Paenibacillus sonchi group</taxon>
    </lineage>
</organism>
<dbReference type="InterPro" id="IPR029068">
    <property type="entry name" value="Glyas_Bleomycin-R_OHBP_Dase"/>
</dbReference>
<dbReference type="HOGENOM" id="CLU_046006_17_3_9"/>
<sequence length="141" mass="15434">MTLQLNPFILLDGHAQQAIEFYQEVLGAKLLFKQTAGEGPQNPDAPMSEEAKARIAHSVLRVGETDFFVADLEEGLVLHPGNGINICITADNTAEAEQLYHSLQKGGHVEIELGPTYFSPAYGMVTDKFGVAFQVFTKRGR</sequence>
<reference evidence="3" key="1">
    <citation type="submission" date="2015-03" db="EMBL/GenBank/DDBJ databases">
        <authorList>
            <person name="Wibberg D."/>
        </authorList>
    </citation>
    <scope>NUCLEOTIDE SEQUENCE [LARGE SCALE GENOMIC DNA]</scope>
</reference>
<accession>A0A0E4CU89</accession>